<feature type="region of interest" description="Disordered" evidence="1">
    <location>
        <begin position="284"/>
        <end position="319"/>
    </location>
</feature>
<feature type="compositionally biased region" description="Polar residues" evidence="1">
    <location>
        <begin position="290"/>
        <end position="301"/>
    </location>
</feature>
<protein>
    <submittedName>
        <fullName evidence="2">Uncharacterized protein</fullName>
    </submittedName>
</protein>
<organism evidence="2 3">
    <name type="scientific">Penicillium chermesinum</name>
    <dbReference type="NCBI Taxonomy" id="63820"/>
    <lineage>
        <taxon>Eukaryota</taxon>
        <taxon>Fungi</taxon>
        <taxon>Dikarya</taxon>
        <taxon>Ascomycota</taxon>
        <taxon>Pezizomycotina</taxon>
        <taxon>Eurotiomycetes</taxon>
        <taxon>Eurotiomycetidae</taxon>
        <taxon>Eurotiales</taxon>
        <taxon>Aspergillaceae</taxon>
        <taxon>Penicillium</taxon>
    </lineage>
</organism>
<feature type="compositionally biased region" description="Polar residues" evidence="1">
    <location>
        <begin position="170"/>
        <end position="189"/>
    </location>
</feature>
<accession>A0A9W9NS05</accession>
<keyword evidence="3" id="KW-1185">Reference proteome</keyword>
<feature type="region of interest" description="Disordered" evidence="1">
    <location>
        <begin position="361"/>
        <end position="416"/>
    </location>
</feature>
<evidence type="ECO:0000313" key="2">
    <source>
        <dbReference type="EMBL" id="KAJ5223539.1"/>
    </source>
</evidence>
<dbReference type="OrthoDB" id="4188313at2759"/>
<reference evidence="2" key="2">
    <citation type="journal article" date="2023" name="IMA Fungus">
        <title>Comparative genomic study of the Penicillium genus elucidates a diverse pangenome and 15 lateral gene transfer events.</title>
        <authorList>
            <person name="Petersen C."/>
            <person name="Sorensen T."/>
            <person name="Nielsen M.R."/>
            <person name="Sondergaard T.E."/>
            <person name="Sorensen J.L."/>
            <person name="Fitzpatrick D.A."/>
            <person name="Frisvad J.C."/>
            <person name="Nielsen K.L."/>
        </authorList>
    </citation>
    <scope>NUCLEOTIDE SEQUENCE</scope>
    <source>
        <strain evidence="2">IBT 19713</strain>
    </source>
</reference>
<evidence type="ECO:0000256" key="1">
    <source>
        <dbReference type="SAM" id="MobiDB-lite"/>
    </source>
</evidence>
<sequence length="447" mass="49064">MERKLSQKAAQMRQRFTLKTRPSQTRERASTMTTSRPASSASHRSRSATTPVSPAGTTWDNVDPTRYYDFTDEPGYFRPASPLLERQDIAEQVEDDVKHACALLVHSIDRGLPMWPSLEAETACRPDPAGLVNPSPPEPPCTSQDHPGYQQWDKQGPLPKDQHDSGVGMSFQSPGKSNRAAPNSFSASAGTGRFYGKRNSMSPPAKESERGRARGRSFATHSTSESRSRSRSSSPAFFPYSPPQMDFCWGFTQEPRSVAVATGEPLPQSALLGAQGMAWLKASFDRSGSDDSQTLQPQSNDHAGMVSAPGTAAGPPDAAPCRFYSTRRLPSESRLKSHEWAGFGTCESRDSIIHTSLSMQSITGRDEEKRAQNHAYPIWDDQESNSGSEEFGNHQGFYSLCVPGQEQEPIPQRRRKASDLLKKLTGLGARRKDGDAVEKRFGRAVAV</sequence>
<dbReference type="GeneID" id="83204680"/>
<evidence type="ECO:0000313" key="3">
    <source>
        <dbReference type="Proteomes" id="UP001150941"/>
    </source>
</evidence>
<feature type="compositionally biased region" description="Low complexity" evidence="1">
    <location>
        <begin position="33"/>
        <end position="51"/>
    </location>
</feature>
<dbReference type="RefSeq" id="XP_058327722.1">
    <property type="nucleotide sequence ID" value="XM_058477377.1"/>
</dbReference>
<feature type="compositionally biased region" description="Low complexity" evidence="1">
    <location>
        <begin position="308"/>
        <end position="319"/>
    </location>
</feature>
<comment type="caution">
    <text evidence="2">The sequence shown here is derived from an EMBL/GenBank/DDBJ whole genome shotgun (WGS) entry which is preliminary data.</text>
</comment>
<gene>
    <name evidence="2" type="ORF">N7468_008081</name>
</gene>
<proteinExistence type="predicted"/>
<feature type="region of interest" description="Disordered" evidence="1">
    <location>
        <begin position="1"/>
        <end position="59"/>
    </location>
</feature>
<reference evidence="2" key="1">
    <citation type="submission" date="2022-11" db="EMBL/GenBank/DDBJ databases">
        <authorList>
            <person name="Petersen C."/>
        </authorList>
    </citation>
    <scope>NUCLEOTIDE SEQUENCE</scope>
    <source>
        <strain evidence="2">IBT 19713</strain>
    </source>
</reference>
<dbReference type="Proteomes" id="UP001150941">
    <property type="component" value="Unassembled WGS sequence"/>
</dbReference>
<dbReference type="EMBL" id="JAPQKS010000006">
    <property type="protein sequence ID" value="KAJ5223539.1"/>
    <property type="molecule type" value="Genomic_DNA"/>
</dbReference>
<name>A0A9W9NS05_9EURO</name>
<feature type="region of interest" description="Disordered" evidence="1">
    <location>
        <begin position="126"/>
        <end position="237"/>
    </location>
</feature>
<dbReference type="AlphaFoldDB" id="A0A9W9NS05"/>